<feature type="transmembrane region" description="Helical" evidence="9">
    <location>
        <begin position="132"/>
        <end position="153"/>
    </location>
</feature>
<keyword evidence="3" id="KW-0597">Phosphoprotein</keyword>
<keyword evidence="8" id="KW-0902">Two-component regulatory system</keyword>
<keyword evidence="9" id="KW-0812">Transmembrane</keyword>
<dbReference type="InterPro" id="IPR004358">
    <property type="entry name" value="Sig_transdc_His_kin-like_C"/>
</dbReference>
<evidence type="ECO:0000256" key="5">
    <source>
        <dbReference type="ARBA" id="ARBA00022741"/>
    </source>
</evidence>
<dbReference type="PRINTS" id="PR00344">
    <property type="entry name" value="BCTRLSENSOR"/>
</dbReference>
<evidence type="ECO:0000256" key="8">
    <source>
        <dbReference type="ARBA" id="ARBA00023012"/>
    </source>
</evidence>
<dbReference type="GO" id="GO:0004673">
    <property type="term" value="F:protein histidine kinase activity"/>
    <property type="evidence" value="ECO:0007669"/>
    <property type="project" value="UniProtKB-EC"/>
</dbReference>
<keyword evidence="4 11" id="KW-0808">Transferase</keyword>
<dbReference type="RefSeq" id="WP_249863835.1">
    <property type="nucleotide sequence ID" value="NZ_CP027059.1"/>
</dbReference>
<comment type="catalytic activity">
    <reaction evidence="1">
        <text>ATP + protein L-histidine = ADP + protein N-phospho-L-histidine.</text>
        <dbReference type="EC" id="2.7.13.3"/>
    </reaction>
</comment>
<evidence type="ECO:0000256" key="6">
    <source>
        <dbReference type="ARBA" id="ARBA00022777"/>
    </source>
</evidence>
<dbReference type="SUPFAM" id="SSF55874">
    <property type="entry name" value="ATPase domain of HSP90 chaperone/DNA topoisomerase II/histidine kinase"/>
    <property type="match status" value="1"/>
</dbReference>
<evidence type="ECO:0000256" key="7">
    <source>
        <dbReference type="ARBA" id="ARBA00022840"/>
    </source>
</evidence>
<dbReference type="Gene3D" id="3.30.565.10">
    <property type="entry name" value="Histidine kinase-like ATPase, C-terminal domain"/>
    <property type="match status" value="1"/>
</dbReference>
<dbReference type="InterPro" id="IPR005467">
    <property type="entry name" value="His_kinase_dom"/>
</dbReference>
<reference evidence="11" key="1">
    <citation type="submission" date="2018-02" db="EMBL/GenBank/DDBJ databases">
        <authorList>
            <person name="Kim S.-K."/>
            <person name="Jung H.-I."/>
            <person name="Lee S.-W."/>
        </authorList>
    </citation>
    <scope>NUCLEOTIDE SEQUENCE</scope>
    <source>
        <strain evidence="11">SK3146</strain>
    </source>
</reference>
<gene>
    <name evidence="11" type="primary">kinA_1</name>
    <name evidence="11" type="ORF">SK3146_00762</name>
</gene>
<keyword evidence="9" id="KW-1133">Transmembrane helix</keyword>
<dbReference type="InterPro" id="IPR003594">
    <property type="entry name" value="HATPase_dom"/>
</dbReference>
<dbReference type="EMBL" id="CP027059">
    <property type="protein sequence ID" value="UQZ81606.1"/>
    <property type="molecule type" value="Genomic_DNA"/>
</dbReference>
<evidence type="ECO:0000256" key="2">
    <source>
        <dbReference type="ARBA" id="ARBA00012438"/>
    </source>
</evidence>
<dbReference type="InterPro" id="IPR036890">
    <property type="entry name" value="HATPase_C_sf"/>
</dbReference>
<feature type="transmembrane region" description="Helical" evidence="9">
    <location>
        <begin position="104"/>
        <end position="120"/>
    </location>
</feature>
<evidence type="ECO:0000256" key="3">
    <source>
        <dbReference type="ARBA" id="ARBA00022553"/>
    </source>
</evidence>
<evidence type="ECO:0000313" key="11">
    <source>
        <dbReference type="EMBL" id="UQZ81606.1"/>
    </source>
</evidence>
<organism evidence="11 12">
    <name type="scientific">Paenibacillus konkukensis</name>
    <dbReference type="NCBI Taxonomy" id="2020716"/>
    <lineage>
        <taxon>Bacteria</taxon>
        <taxon>Bacillati</taxon>
        <taxon>Bacillota</taxon>
        <taxon>Bacilli</taxon>
        <taxon>Bacillales</taxon>
        <taxon>Paenibacillaceae</taxon>
        <taxon>Paenibacillus</taxon>
    </lineage>
</organism>
<feature type="domain" description="Histidine kinase" evidence="10">
    <location>
        <begin position="243"/>
        <end position="453"/>
    </location>
</feature>
<dbReference type="Pfam" id="PF02518">
    <property type="entry name" value="HATPase_c"/>
    <property type="match status" value="1"/>
</dbReference>
<evidence type="ECO:0000313" key="12">
    <source>
        <dbReference type="Proteomes" id="UP001057134"/>
    </source>
</evidence>
<evidence type="ECO:0000256" key="4">
    <source>
        <dbReference type="ARBA" id="ARBA00022679"/>
    </source>
</evidence>
<reference evidence="11" key="2">
    <citation type="journal article" date="2021" name="J Anim Sci Technol">
        <title>Complete genome sequence of Paenibacillus konkukensis sp. nov. SK3146 as a potential probiotic strain.</title>
        <authorList>
            <person name="Jung H.I."/>
            <person name="Park S."/>
            <person name="Niu K.M."/>
            <person name="Lee S.W."/>
            <person name="Kothari D."/>
            <person name="Yi K.J."/>
            <person name="Kim S.K."/>
        </authorList>
    </citation>
    <scope>NUCLEOTIDE SEQUENCE</scope>
    <source>
        <strain evidence="11">SK3146</strain>
    </source>
</reference>
<feature type="transmembrane region" description="Helical" evidence="9">
    <location>
        <begin position="165"/>
        <end position="185"/>
    </location>
</feature>
<keyword evidence="7" id="KW-0067">ATP-binding</keyword>
<feature type="transmembrane region" description="Helical" evidence="9">
    <location>
        <begin position="69"/>
        <end position="92"/>
    </location>
</feature>
<name>A0ABY4RGN1_9BACL</name>
<feature type="transmembrane region" description="Helical" evidence="9">
    <location>
        <begin position="197"/>
        <end position="218"/>
    </location>
</feature>
<dbReference type="EC" id="2.7.13.3" evidence="2"/>
<keyword evidence="5" id="KW-0547">Nucleotide-binding</keyword>
<dbReference type="PANTHER" id="PTHR43065:SF10">
    <property type="entry name" value="PEROXIDE STRESS-ACTIVATED HISTIDINE KINASE MAK3"/>
    <property type="match status" value="1"/>
</dbReference>
<keyword evidence="9" id="KW-0472">Membrane</keyword>
<protein>
    <recommendedName>
        <fullName evidence="2">histidine kinase</fullName>
        <ecNumber evidence="2">2.7.13.3</ecNumber>
    </recommendedName>
</protein>
<keyword evidence="12" id="KW-1185">Reference proteome</keyword>
<dbReference type="Proteomes" id="UP001057134">
    <property type="component" value="Chromosome"/>
</dbReference>
<dbReference type="PROSITE" id="PS50109">
    <property type="entry name" value="HIS_KIN"/>
    <property type="match status" value="1"/>
</dbReference>
<evidence type="ECO:0000259" key="10">
    <source>
        <dbReference type="PROSITE" id="PS50109"/>
    </source>
</evidence>
<sequence length="458" mass="51902">MLFVLIGLWTIGLLLIVTDPKRQTTRWIASIAFTGGSGGLSAVIHDDVMPFFYDQGWLTEPVAGMMTQAETICSLVCYYGLPYTFLMFTVVYHPHYSSWSLRKRWVPWALLIPVLVSFAFEPSADDPIPYRFVTLWTTPYILAGIAILIHATVKERNSFLRKHRMLTTLAAAPTLFFALFTLYVLPTYFGLYEWWRYNAWVIGFTLTVILFSSFRYGFMGLQISIQNQKLDYTLRAITSGTAILNHAIKNDVGKIRLFSEKIKSEAGQADEEQLTQDIEVIMNASQHIYDMIYRIQGQTQDVILHEEELRLDRLLEQSMEAIMAPSLGSVEAVRELRYTGSIRGDRAQLSEVFTNVMTNAVEAMPQGGRLTVRLTESKRNITVEIKDTGAGMDKKQLKRVFDPFYTTKSGKKLNFGLGLSYCYSVVQKHKGSMTIDSKQGAGTSVFINFPKKKGGRGR</sequence>
<dbReference type="SMART" id="SM00387">
    <property type="entry name" value="HATPase_c"/>
    <property type="match status" value="1"/>
</dbReference>
<evidence type="ECO:0000256" key="9">
    <source>
        <dbReference type="SAM" id="Phobius"/>
    </source>
</evidence>
<dbReference type="PANTHER" id="PTHR43065">
    <property type="entry name" value="SENSOR HISTIDINE KINASE"/>
    <property type="match status" value="1"/>
</dbReference>
<accession>A0ABY4RGN1</accession>
<keyword evidence="6 11" id="KW-0418">Kinase</keyword>
<evidence type="ECO:0000256" key="1">
    <source>
        <dbReference type="ARBA" id="ARBA00000085"/>
    </source>
</evidence>
<proteinExistence type="predicted"/>